<evidence type="ECO:0000313" key="2">
    <source>
        <dbReference type="EMBL" id="OAG29399.1"/>
    </source>
</evidence>
<reference evidence="2 3" key="1">
    <citation type="submission" date="2016-02" db="EMBL/GenBank/DDBJ databases">
        <title>Discovery of a natural microsporidian pathogen with a broad tissue tropism in Caenorhabditis elegans.</title>
        <authorList>
            <person name="Luallen R.J."/>
            <person name="Reinke A.W."/>
            <person name="Tong L."/>
            <person name="Botts M.R."/>
            <person name="Felix M.-A."/>
            <person name="Troemel E.R."/>
        </authorList>
    </citation>
    <scope>NUCLEOTIDE SEQUENCE [LARGE SCALE GENOMIC DNA]</scope>
    <source>
        <strain evidence="2 3">JUm2807</strain>
    </source>
</reference>
<sequence length="1010" mass="112390">MKEEIHRAVTTLKEVAPESKNMEAIRSALKSLMEELEKNIVLADALSTSDLRSILLSVDTCIKRLSEIETISEYAIIEKHALIILFIRVIILVKMISNAPGIEEEIKRLEGTYKLELLSRNIKVCNGEIDKTKGILIESLFLNVVGRTDASLLRRVEISRALKMKIKIKTRLEGKESELDKYMVSILDGRLDRIIETMVPINKQMPAGRICEILEGIVEAGNHLLIKQLLKIEHGQGKNDNTCENLNVKSVLVGLTVGHTEGSPESKEDQNMVYLLVLKIAVKYIVDRKKETRAVSGRMVLNEIFNEDEIDMMLKVLEKDLPGAIQSEVVNILVEGEIRLLKADSIAITSDNVHAFMRYVCLHPEGTDNVLLNIINALEIDSLEDDDEAPAGDCSPVAILDFLNEMLKRYSKDTTMRGVSFQRYAATTIVDVFNGIISSTSNPLIVCGYLTLLSNLTNITEPERSQKRTATYFGTIVNRNMIFTRCINTIITAMRQLSAFVIQKDSLYVDTLATALPDLPRMVRNEGRGTWTREEDTFAYDPLTFTEVSEHPPSTSSSTPKTPNTSNTSNTPKTPKTPKTSKTSGGEISKSVTLLFKIALHLPSAFKVTLAGNHLMNILFRVLAETNKVPAETLLFVRGFFSSKPVIQKISSSVNSNFFSLIAALVNRGELEAVLEIAEDSNRLYRGFFAHGVVTVEAVKSLREDPALYQLLGSLMIYYYADDPKLRNEAINRTILELFDTVLACVRTFSHIMSILSDTKEFGSFFKACSLLGDALSLKTEDLLYLLMKTEHGFSQLDIKKPSMSVLYKCSSKVAAECFFFHHFVTKGVKNLVPGEERERFGRFCLGEINNPFSSPVLKYISLMGLSAEDVPMNSVLAKSFSEVDFSGATEEQRLLFVNQLYRALFLSGRILEGGSSLSLPFAATETDRVHSYADMCIRAAIKATEETGSPHTLPLSIMSTGSSSLVAALLYMLYESAPNSAVVSSYIKKMRKFVRNDGSIFSRVLSTAP</sequence>
<dbReference type="OrthoDB" id="2195241at2759"/>
<evidence type="ECO:0000256" key="1">
    <source>
        <dbReference type="SAM" id="MobiDB-lite"/>
    </source>
</evidence>
<dbReference type="VEuPathDB" id="MicrosporidiaDB:NEDG_00532"/>
<organism evidence="2 3">
    <name type="scientific">Nematocida displodere</name>
    <dbReference type="NCBI Taxonomy" id="1805483"/>
    <lineage>
        <taxon>Eukaryota</taxon>
        <taxon>Fungi</taxon>
        <taxon>Fungi incertae sedis</taxon>
        <taxon>Microsporidia</taxon>
        <taxon>Nematocida</taxon>
    </lineage>
</organism>
<feature type="compositionally biased region" description="Low complexity" evidence="1">
    <location>
        <begin position="552"/>
        <end position="584"/>
    </location>
</feature>
<feature type="region of interest" description="Disordered" evidence="1">
    <location>
        <begin position="547"/>
        <end position="586"/>
    </location>
</feature>
<proteinExistence type="predicted"/>
<evidence type="ECO:0000313" key="3">
    <source>
        <dbReference type="Proteomes" id="UP000185944"/>
    </source>
</evidence>
<dbReference type="GeneID" id="93646882"/>
<gene>
    <name evidence="2" type="ORF">NEDG_00532</name>
</gene>
<accession>A0A177EEI0</accession>
<protein>
    <submittedName>
        <fullName evidence="2">Uncharacterized protein</fullName>
    </submittedName>
</protein>
<dbReference type="RefSeq" id="XP_067544047.1">
    <property type="nucleotide sequence ID" value="XM_067687950.1"/>
</dbReference>
<dbReference type="Proteomes" id="UP000185944">
    <property type="component" value="Unassembled WGS sequence"/>
</dbReference>
<comment type="caution">
    <text evidence="2">The sequence shown here is derived from an EMBL/GenBank/DDBJ whole genome shotgun (WGS) entry which is preliminary data.</text>
</comment>
<name>A0A177EEI0_9MICR</name>
<dbReference type="EMBL" id="LTDL01000040">
    <property type="protein sequence ID" value="OAG29399.1"/>
    <property type="molecule type" value="Genomic_DNA"/>
</dbReference>
<keyword evidence="3" id="KW-1185">Reference proteome</keyword>
<dbReference type="AlphaFoldDB" id="A0A177EEI0"/>